<feature type="transmembrane region" description="Helical" evidence="10">
    <location>
        <begin position="1452"/>
        <end position="1475"/>
    </location>
</feature>
<evidence type="ECO:0000256" key="2">
    <source>
        <dbReference type="ARBA" id="ARBA00004141"/>
    </source>
</evidence>
<dbReference type="SFLD" id="SFLDG00002">
    <property type="entry name" value="C1.7:_P-type_atpase_like"/>
    <property type="match status" value="1"/>
</dbReference>
<keyword evidence="5" id="KW-0460">Magnesium</keyword>
<feature type="compositionally biased region" description="Low complexity" evidence="9">
    <location>
        <begin position="92"/>
        <end position="105"/>
    </location>
</feature>
<dbReference type="Pfam" id="PF16212">
    <property type="entry name" value="PhoLip_ATPase_C"/>
    <property type="match status" value="1"/>
</dbReference>
<dbReference type="SFLD" id="SFLDS00003">
    <property type="entry name" value="Haloacid_Dehalogenase"/>
    <property type="match status" value="1"/>
</dbReference>
<evidence type="ECO:0000259" key="12">
    <source>
        <dbReference type="Pfam" id="PF16212"/>
    </source>
</evidence>
<comment type="subcellular location">
    <subcellularLocation>
        <location evidence="2">Membrane</location>
        <topology evidence="2">Multi-pass membrane protein</topology>
    </subcellularLocation>
    <subcellularLocation>
        <location evidence="1">Nucleus membrane</location>
    </subcellularLocation>
</comment>
<dbReference type="GO" id="GO:0005886">
    <property type="term" value="C:plasma membrane"/>
    <property type="evidence" value="ECO:0007669"/>
    <property type="project" value="TreeGrafter"/>
</dbReference>
<evidence type="ECO:0000256" key="7">
    <source>
        <dbReference type="ARBA" id="ARBA00023136"/>
    </source>
</evidence>
<evidence type="ECO:0000256" key="5">
    <source>
        <dbReference type="ARBA" id="ARBA00022842"/>
    </source>
</evidence>
<feature type="region of interest" description="Disordered" evidence="9">
    <location>
        <begin position="68"/>
        <end position="175"/>
    </location>
</feature>
<dbReference type="Gene3D" id="2.70.150.10">
    <property type="entry name" value="Calcium-transporting ATPase, cytoplasmic transduction domain A"/>
    <property type="match status" value="1"/>
</dbReference>
<feature type="domain" description="Man1/Src1-like C-terminal" evidence="11">
    <location>
        <begin position="222"/>
        <end position="338"/>
    </location>
</feature>
<dbReference type="Gene3D" id="3.40.1110.10">
    <property type="entry name" value="Calcium-transporting ATPase, cytoplasmic domain N"/>
    <property type="match status" value="2"/>
</dbReference>
<dbReference type="InterPro" id="IPR044492">
    <property type="entry name" value="P_typ_ATPase_HD_dom"/>
</dbReference>
<dbReference type="InterPro" id="IPR023299">
    <property type="entry name" value="ATPase_P-typ_cyto_dom_N"/>
</dbReference>
<dbReference type="SUPFAM" id="SSF56784">
    <property type="entry name" value="HAD-like"/>
    <property type="match status" value="1"/>
</dbReference>
<proteinExistence type="predicted"/>
<evidence type="ECO:0000256" key="6">
    <source>
        <dbReference type="ARBA" id="ARBA00022989"/>
    </source>
</evidence>
<feature type="compositionally biased region" description="Acidic residues" evidence="9">
    <location>
        <begin position="550"/>
        <end position="570"/>
    </location>
</feature>
<reference evidence="13" key="1">
    <citation type="submission" date="2014-11" db="EMBL/GenBank/DDBJ databases">
        <authorList>
            <person name="Otto D Thomas"/>
            <person name="Naeem Raeece"/>
        </authorList>
    </citation>
    <scope>NUCLEOTIDE SEQUENCE</scope>
</reference>
<dbReference type="PhylomeDB" id="A0A0G4GGX4"/>
<dbReference type="InterPro" id="IPR032630">
    <property type="entry name" value="P_typ_ATPase_c"/>
</dbReference>
<feature type="compositionally biased region" description="Basic and acidic residues" evidence="9">
    <location>
        <begin position="1004"/>
        <end position="1013"/>
    </location>
</feature>
<keyword evidence="6 10" id="KW-1133">Transmembrane helix</keyword>
<dbReference type="VEuPathDB" id="CryptoDB:Cvel_4689"/>
<feature type="region of interest" description="Disordered" evidence="9">
    <location>
        <begin position="967"/>
        <end position="1047"/>
    </location>
</feature>
<feature type="compositionally biased region" description="Low complexity" evidence="9">
    <location>
        <begin position="654"/>
        <end position="671"/>
    </location>
</feature>
<protein>
    <recommendedName>
        <fullName evidence="14">P-type phospholipid transporter</fullName>
    </recommendedName>
</protein>
<keyword evidence="4" id="KW-0479">Metal-binding</keyword>
<sequence>MHKHNTAGVAASDIAKKEKKMVKTAWSDFTAKDLTTFLRQSGKDDVKKKKDDIIAQCVAFFGNDPSALISEEGKLVAVRTPTRTYSASERQAPPTGRSRPATPRRSPSRGPPTTPRSKSRPKTKAKPKPRSSSRRRAEEDATQKQTGEPAPPKSPRDPSPKPKPRWPVNKGPISNLTKSKTPAWNLWGVNNLFSVAALVVVGAVLYAFYLWGPDHFGHRTVFCNVGEDPPEVAPDFNDENAREKVTCVRCPEHGLCSEGDLKGCDEAYEIVKGPDGHMHCEKSRKGQKLAYGLLDKMAVVLKDRRGRALCRGSGEGEVDHEAETGAMSLEEIESWAEGESESKAGVVKIFMDDLVRSEDELAERGLEKVGEWVMSTESAAQQPFECRDLLRGRHDKETNLRSTRRFCFREGKWIATTWQDVKLGDIVLILKNESFPADLVLVCSSHREGLCFVDTANLDGETNLKSKRAPAELHLHFLRGRYRLLEGRNQSQKDGERGQRQIAAHPLVDSDKESALLACSHGDGESGRGRFTETKVTQEERRIEGVDGQSSEDEDENEDEQDGEEAEEEENPHNVKLLEGLLCTDVHLKVEAPHPHVGRFLGTYSIQGKACERSSTPSTRSDSNCLCGTIPCPFPLALQTFSGSTARGHPGLFSSRRLSPSPSQSLQTTTQADGEKQKEKGREREAVVGDSLSYLGEEFPLSPASLLYRGCVLRNSSWVVGMVIYAGDETKIQMNSAAAPTKISQAQRTMNRLLRRVFYSLFAVCLAFSLVSYILDYQMNSPERAWYLWANGSSPGDAGFGIVTGFFTFLVAYAHLIPLSLYIALEVLKVTLTSFITSDSFLVQEETGVATRARTSDLVEELGQVSFVFSDKTGTLTSNSMELLKVCVNGKAYGPSPAEADDARTEGRQSEGICGDRSALEAVRDGQNPDSRSLLRLFTAMAVCHSVVPDRKSASFRRASARAQRKFLRSDTRRLLDPSETAYEGNGPSSRGAECQLDEAAGNRGERRTEGRGSARYPPLSTPFPFSSSSPTPQTTNSIFEGTEERRGSVRESGISLASLPPLQYQGPSPDEVALVDAAARQEVQFLGAKTTKGKRVLSIRVFNQVLKFTLLHEIPFTADRKRMTVVVEHHGAVWSMTKGADSVMAPLLLKGEHWHTQQHEIMWGKREKRGEEGAKKERERDKGIDDATAKQMDEFSRMGLRTLVFGCRKLEENEYTSWRLQWQRAELCNDLASREAQMESCASVLEDNLELLGVTAVEDRLQEEVPETIAALREMGLHIWVLTDSPQQHRHITSSSAASSVSGRGAPPESRQALALAIDGETVGHAMEADEEGRRFFVELCLRASVCICCRLAPAQKAELVRMVREELQVVTLAIGDGANDVSMIQSLFSEFSGQIFFPNWLTTCFNFAWTSWPCLFNFVLDLDVSAYAALKRPQLYGAGPANAFLNSRTFNLWVCLGLWHGVIAFFIPLFGMWGSSDSSGQVKDYWLPSFVSFSSLVLIVALKLALETSSWRAIQIVVLVASLAFYFCCALILNTWLFAIAFQWNLRGIVELALVSKLPLLLMVTVPVVALVCLNVIEFF</sequence>
<evidence type="ECO:0000256" key="9">
    <source>
        <dbReference type="SAM" id="MobiDB-lite"/>
    </source>
</evidence>
<keyword evidence="7 10" id="KW-0472">Membrane</keyword>
<dbReference type="SUPFAM" id="SSF81653">
    <property type="entry name" value="Calcium ATPase, transduction domain A"/>
    <property type="match status" value="1"/>
</dbReference>
<dbReference type="PROSITE" id="PS00154">
    <property type="entry name" value="ATPASE_E1_E2"/>
    <property type="match status" value="1"/>
</dbReference>
<feature type="compositionally biased region" description="Basic and acidic residues" evidence="9">
    <location>
        <begin position="673"/>
        <end position="683"/>
    </location>
</feature>
<feature type="domain" description="P-type ATPase C-terminal" evidence="12">
    <location>
        <begin position="1388"/>
        <end position="1576"/>
    </location>
</feature>
<accession>A0A0G4GGX4</accession>
<feature type="compositionally biased region" description="Basic and acidic residues" evidence="9">
    <location>
        <begin position="968"/>
        <end position="977"/>
    </location>
</feature>
<gene>
    <name evidence="13" type="ORF">Cvel_4689</name>
</gene>
<feature type="region of interest" description="Disordered" evidence="9">
    <location>
        <begin position="488"/>
        <end position="507"/>
    </location>
</feature>
<dbReference type="Pfam" id="PF09402">
    <property type="entry name" value="MSC"/>
    <property type="match status" value="1"/>
</dbReference>
<feature type="compositionally biased region" description="Basic and acidic residues" evidence="9">
    <location>
        <begin position="488"/>
        <end position="499"/>
    </location>
</feature>
<dbReference type="PANTHER" id="PTHR24092:SF218">
    <property type="entry name" value="PHOSPHOLIPID-TRANSPORTING ATPASE"/>
    <property type="match status" value="1"/>
</dbReference>
<feature type="transmembrane region" description="Helical" evidence="10">
    <location>
        <begin position="798"/>
        <end position="825"/>
    </location>
</feature>
<feature type="region of interest" description="Disordered" evidence="9">
    <location>
        <begin position="649"/>
        <end position="683"/>
    </location>
</feature>
<dbReference type="Gene3D" id="1.20.1110.10">
    <property type="entry name" value="Calcium-transporting ATPase, transmembrane domain"/>
    <property type="match status" value="1"/>
</dbReference>
<keyword evidence="3 10" id="KW-0812">Transmembrane</keyword>
<dbReference type="GO" id="GO:0140326">
    <property type="term" value="F:ATPase-coupled intramembrane lipid transporter activity"/>
    <property type="evidence" value="ECO:0007669"/>
    <property type="project" value="TreeGrafter"/>
</dbReference>
<feature type="compositionally biased region" description="Basic and acidic residues" evidence="9">
    <location>
        <begin position="522"/>
        <end position="545"/>
    </location>
</feature>
<dbReference type="SFLD" id="SFLDF00027">
    <property type="entry name" value="p-type_atpase"/>
    <property type="match status" value="1"/>
</dbReference>
<feature type="transmembrane region" description="Helical" evidence="10">
    <location>
        <begin position="1487"/>
        <end position="1508"/>
    </location>
</feature>
<dbReference type="GO" id="GO:0046872">
    <property type="term" value="F:metal ion binding"/>
    <property type="evidence" value="ECO:0007669"/>
    <property type="project" value="UniProtKB-KW"/>
</dbReference>
<evidence type="ECO:0000256" key="1">
    <source>
        <dbReference type="ARBA" id="ARBA00004126"/>
    </source>
</evidence>
<feature type="compositionally biased region" description="Basic residues" evidence="9">
    <location>
        <begin position="117"/>
        <end position="134"/>
    </location>
</feature>
<evidence type="ECO:0000313" key="13">
    <source>
        <dbReference type="EMBL" id="CEM28906.1"/>
    </source>
</evidence>
<evidence type="ECO:0000256" key="4">
    <source>
        <dbReference type="ARBA" id="ARBA00022723"/>
    </source>
</evidence>
<evidence type="ECO:0000256" key="10">
    <source>
        <dbReference type="SAM" id="Phobius"/>
    </source>
</evidence>
<dbReference type="GO" id="GO:0045332">
    <property type="term" value="P:phospholipid translocation"/>
    <property type="evidence" value="ECO:0007669"/>
    <property type="project" value="TreeGrafter"/>
</dbReference>
<dbReference type="SUPFAM" id="SSF81665">
    <property type="entry name" value="Calcium ATPase, transmembrane domain M"/>
    <property type="match status" value="1"/>
</dbReference>
<feature type="region of interest" description="Disordered" evidence="9">
    <location>
        <begin position="518"/>
        <end position="574"/>
    </location>
</feature>
<dbReference type="EMBL" id="CDMZ01001203">
    <property type="protein sequence ID" value="CEM28906.1"/>
    <property type="molecule type" value="Genomic_DNA"/>
</dbReference>
<dbReference type="SUPFAM" id="SSF81660">
    <property type="entry name" value="Metal cation-transporting ATPase, ATP-binding domain N"/>
    <property type="match status" value="1"/>
</dbReference>
<feature type="transmembrane region" description="Helical" evidence="10">
    <location>
        <begin position="1515"/>
        <end position="1540"/>
    </location>
</feature>
<dbReference type="GO" id="GO:0031965">
    <property type="term" value="C:nuclear membrane"/>
    <property type="evidence" value="ECO:0007669"/>
    <property type="project" value="UniProtKB-SubCell"/>
</dbReference>
<dbReference type="Pfam" id="PF13246">
    <property type="entry name" value="Cation_ATPase"/>
    <property type="match status" value="1"/>
</dbReference>
<dbReference type="InterPro" id="IPR036412">
    <property type="entry name" value="HAD-like_sf"/>
</dbReference>
<evidence type="ECO:0000256" key="8">
    <source>
        <dbReference type="ARBA" id="ARBA00023242"/>
    </source>
</evidence>
<dbReference type="InterPro" id="IPR018996">
    <property type="entry name" value="Man1/Src1-like_C"/>
</dbReference>
<dbReference type="InterPro" id="IPR018303">
    <property type="entry name" value="ATPase_P-typ_P_site"/>
</dbReference>
<dbReference type="Gene3D" id="3.40.50.1000">
    <property type="entry name" value="HAD superfamily/HAD-like"/>
    <property type="match status" value="2"/>
</dbReference>
<evidence type="ECO:0000256" key="3">
    <source>
        <dbReference type="ARBA" id="ARBA00022692"/>
    </source>
</evidence>
<dbReference type="PANTHER" id="PTHR24092">
    <property type="entry name" value="PROBABLE PHOSPHOLIPID-TRANSPORTING ATPASE"/>
    <property type="match status" value="1"/>
</dbReference>
<name>A0A0G4GGX4_9ALVE</name>
<evidence type="ECO:0008006" key="14">
    <source>
        <dbReference type="Google" id="ProtNLM"/>
    </source>
</evidence>
<dbReference type="InterPro" id="IPR023298">
    <property type="entry name" value="ATPase_P-typ_TM_dom_sf"/>
</dbReference>
<dbReference type="InterPro" id="IPR008250">
    <property type="entry name" value="ATPase_P-typ_transduc_dom_A_sf"/>
</dbReference>
<feature type="transmembrane region" description="Helical" evidence="10">
    <location>
        <begin position="1560"/>
        <end position="1579"/>
    </location>
</feature>
<dbReference type="InterPro" id="IPR023214">
    <property type="entry name" value="HAD_sf"/>
</dbReference>
<organism evidence="13">
    <name type="scientific">Chromera velia CCMP2878</name>
    <dbReference type="NCBI Taxonomy" id="1169474"/>
    <lineage>
        <taxon>Eukaryota</taxon>
        <taxon>Sar</taxon>
        <taxon>Alveolata</taxon>
        <taxon>Colpodellida</taxon>
        <taxon>Chromeraceae</taxon>
        <taxon>Chromera</taxon>
    </lineage>
</organism>
<dbReference type="GO" id="GO:0000166">
    <property type="term" value="F:nucleotide binding"/>
    <property type="evidence" value="ECO:0007669"/>
    <property type="project" value="InterPro"/>
</dbReference>
<feature type="compositionally biased region" description="Low complexity" evidence="9">
    <location>
        <begin position="1014"/>
        <end position="1038"/>
    </location>
</feature>
<evidence type="ECO:0000259" key="11">
    <source>
        <dbReference type="Pfam" id="PF09402"/>
    </source>
</evidence>
<feature type="transmembrane region" description="Helical" evidence="10">
    <location>
        <begin position="757"/>
        <end position="778"/>
    </location>
</feature>
<feature type="transmembrane region" description="Helical" evidence="10">
    <location>
        <begin position="184"/>
        <end position="209"/>
    </location>
</feature>
<keyword evidence="8" id="KW-0539">Nucleus</keyword>